<sequence length="96" mass="9959">MNAPRVVALAGGVGGAKLVVGLAQCLQPGKLVVGVNTGDDELFHGLHVSPDLDTMMYTLAGLSNPETGWGLQGDSFGALSMLRRYGVDAWFNLGDA</sequence>
<dbReference type="AlphaFoldDB" id="A0AA35TS30"/>
<dbReference type="InterPro" id="IPR010115">
    <property type="entry name" value="FbiA/CofD"/>
</dbReference>
<dbReference type="Gene3D" id="1.10.8.240">
    <property type="entry name" value="CofD-like domain"/>
    <property type="match status" value="1"/>
</dbReference>
<dbReference type="PANTHER" id="PTHR43007">
    <property type="entry name" value="2-PHOSPHO-L-LACTATE TRANSFERASE"/>
    <property type="match status" value="1"/>
</dbReference>
<evidence type="ECO:0000313" key="3">
    <source>
        <dbReference type="EMBL" id="CAI8052952.1"/>
    </source>
</evidence>
<proteinExistence type="predicted"/>
<keyword evidence="1 3" id="KW-0808">Transferase</keyword>
<reference evidence="3" key="1">
    <citation type="submission" date="2023-03" db="EMBL/GenBank/DDBJ databases">
        <authorList>
            <person name="Steffen K."/>
            <person name="Cardenas P."/>
        </authorList>
    </citation>
    <scope>NUCLEOTIDE SEQUENCE</scope>
</reference>
<gene>
    <name evidence="3" type="ORF">GBAR_LOCUS28970</name>
</gene>
<dbReference type="Proteomes" id="UP001174909">
    <property type="component" value="Unassembled WGS sequence"/>
</dbReference>
<name>A0AA35TS30_GEOBA</name>
<keyword evidence="4" id="KW-1185">Reference proteome</keyword>
<comment type="caution">
    <text evidence="3">The sequence shown here is derived from an EMBL/GenBank/DDBJ whole genome shotgun (WGS) entry which is preliminary data.</text>
</comment>
<dbReference type="SUPFAM" id="SSF142338">
    <property type="entry name" value="CofD-like"/>
    <property type="match status" value="1"/>
</dbReference>
<accession>A0AA35TS30</accession>
<evidence type="ECO:0000256" key="2">
    <source>
        <dbReference type="ARBA" id="ARBA00022842"/>
    </source>
</evidence>
<organism evidence="3 4">
    <name type="scientific">Geodia barretti</name>
    <name type="common">Barrett's horny sponge</name>
    <dbReference type="NCBI Taxonomy" id="519541"/>
    <lineage>
        <taxon>Eukaryota</taxon>
        <taxon>Metazoa</taxon>
        <taxon>Porifera</taxon>
        <taxon>Demospongiae</taxon>
        <taxon>Heteroscleromorpha</taxon>
        <taxon>Tetractinellida</taxon>
        <taxon>Astrophorina</taxon>
        <taxon>Geodiidae</taxon>
        <taxon>Geodia</taxon>
    </lineage>
</organism>
<dbReference type="Pfam" id="PF01933">
    <property type="entry name" value="CofD"/>
    <property type="match status" value="1"/>
</dbReference>
<keyword evidence="2" id="KW-0460">Magnesium</keyword>
<evidence type="ECO:0000256" key="1">
    <source>
        <dbReference type="ARBA" id="ARBA00022679"/>
    </source>
</evidence>
<dbReference type="GO" id="GO:0043743">
    <property type="term" value="F:LPPG:FO 2-phospho-L-lactate transferase activity"/>
    <property type="evidence" value="ECO:0007669"/>
    <property type="project" value="InterPro"/>
</dbReference>
<evidence type="ECO:0000313" key="4">
    <source>
        <dbReference type="Proteomes" id="UP001174909"/>
    </source>
</evidence>
<dbReference type="InterPro" id="IPR038136">
    <property type="entry name" value="CofD-like_dom_sf"/>
</dbReference>
<dbReference type="EMBL" id="CASHTH010004056">
    <property type="protein sequence ID" value="CAI8052952.1"/>
    <property type="molecule type" value="Genomic_DNA"/>
</dbReference>
<dbReference type="InterPro" id="IPR002882">
    <property type="entry name" value="CofD"/>
</dbReference>
<protein>
    <submittedName>
        <fullName evidence="3">Phosphoenolpyruvate transferase</fullName>
    </submittedName>
</protein>
<dbReference type="GO" id="GO:0000287">
    <property type="term" value="F:magnesium ion binding"/>
    <property type="evidence" value="ECO:0007669"/>
    <property type="project" value="InterPro"/>
</dbReference>
<dbReference type="PANTHER" id="PTHR43007:SF1">
    <property type="entry name" value="2-PHOSPHO-L-LACTATE TRANSFERASE"/>
    <property type="match status" value="1"/>
</dbReference>